<protein>
    <submittedName>
        <fullName evidence="1">Uncharacterized protein</fullName>
    </submittedName>
</protein>
<evidence type="ECO:0000313" key="2">
    <source>
        <dbReference type="Proteomes" id="UP000805649"/>
    </source>
</evidence>
<dbReference type="EMBL" id="VUJX02000001">
    <property type="protein sequence ID" value="KAL0944989.1"/>
    <property type="molecule type" value="Genomic_DNA"/>
</dbReference>
<accession>A0ACC3ZLJ7</accession>
<keyword evidence="2" id="KW-1185">Reference proteome</keyword>
<reference evidence="1 2" key="1">
    <citation type="journal article" date="2020" name="Phytopathology">
        <title>Genome Sequence Resources of Colletotrichum truncatum, C. plurivorum, C. musicola, and C. sojae: Four Species Pathogenic to Soybean (Glycine max).</title>
        <authorList>
            <person name="Rogerio F."/>
            <person name="Boufleur T.R."/>
            <person name="Ciampi-Guillardi M."/>
            <person name="Sukno S.A."/>
            <person name="Thon M.R."/>
            <person name="Massola Junior N.S."/>
            <person name="Baroncelli R."/>
        </authorList>
    </citation>
    <scope>NUCLEOTIDE SEQUENCE [LARGE SCALE GENOMIC DNA]</scope>
    <source>
        <strain evidence="1 2">CMES1059</strain>
    </source>
</reference>
<evidence type="ECO:0000313" key="1">
    <source>
        <dbReference type="EMBL" id="KAL0944989.1"/>
    </source>
</evidence>
<comment type="caution">
    <text evidence="1">The sequence shown here is derived from an EMBL/GenBank/DDBJ whole genome shotgun (WGS) entry which is preliminary data.</text>
</comment>
<gene>
    <name evidence="1" type="ORF">CTRU02_202876</name>
</gene>
<organism evidence="1 2">
    <name type="scientific">Colletotrichum truncatum</name>
    <name type="common">Anthracnose fungus</name>
    <name type="synonym">Colletotrichum capsici</name>
    <dbReference type="NCBI Taxonomy" id="5467"/>
    <lineage>
        <taxon>Eukaryota</taxon>
        <taxon>Fungi</taxon>
        <taxon>Dikarya</taxon>
        <taxon>Ascomycota</taxon>
        <taxon>Pezizomycotina</taxon>
        <taxon>Sordariomycetes</taxon>
        <taxon>Hypocreomycetidae</taxon>
        <taxon>Glomerellales</taxon>
        <taxon>Glomerellaceae</taxon>
        <taxon>Colletotrichum</taxon>
        <taxon>Colletotrichum truncatum species complex</taxon>
    </lineage>
</organism>
<dbReference type="Proteomes" id="UP000805649">
    <property type="component" value="Unassembled WGS sequence"/>
</dbReference>
<sequence>MLFSSPILGSKSNCLSIMKFSSLVTIAVGAQVAAAVDCVVSNARPGPKAYFDSGKVLYSPAYKVQSISSNTFSLFYSPPSTGTSSGTLRLQNITTGNRLVICPKSGSAKTCFWLNPDSQCTSRLKYRNVDGFEVFEA</sequence>
<name>A0ACC3ZLJ7_COLTU</name>
<proteinExistence type="predicted"/>